<feature type="compositionally biased region" description="Low complexity" evidence="1">
    <location>
        <begin position="86"/>
        <end position="96"/>
    </location>
</feature>
<evidence type="ECO:0000313" key="3">
    <source>
        <dbReference type="Proteomes" id="UP001341281"/>
    </source>
</evidence>
<dbReference type="Proteomes" id="UP001341281">
    <property type="component" value="Chromosome 10"/>
</dbReference>
<accession>A0AAQ3UUN1</accession>
<feature type="region of interest" description="Disordered" evidence="1">
    <location>
        <begin position="86"/>
        <end position="157"/>
    </location>
</feature>
<organism evidence="2 3">
    <name type="scientific">Paspalum notatum var. saurae</name>
    <dbReference type="NCBI Taxonomy" id="547442"/>
    <lineage>
        <taxon>Eukaryota</taxon>
        <taxon>Viridiplantae</taxon>
        <taxon>Streptophyta</taxon>
        <taxon>Embryophyta</taxon>
        <taxon>Tracheophyta</taxon>
        <taxon>Spermatophyta</taxon>
        <taxon>Magnoliopsida</taxon>
        <taxon>Liliopsida</taxon>
        <taxon>Poales</taxon>
        <taxon>Poaceae</taxon>
        <taxon>PACMAD clade</taxon>
        <taxon>Panicoideae</taxon>
        <taxon>Andropogonodae</taxon>
        <taxon>Paspaleae</taxon>
        <taxon>Paspalinae</taxon>
        <taxon>Paspalum</taxon>
    </lineage>
</organism>
<proteinExistence type="predicted"/>
<keyword evidence="3" id="KW-1185">Reference proteome</keyword>
<name>A0AAQ3UUN1_PASNO</name>
<sequence length="157" mass="16230">MTLPALLEFTPSVQLAGASIPGTFPLSPLLRTDLRPVLSPLPATTLTFESSAQGPSVTAAACSSGPSRRDLLAQTVEPVIEQITQPASSQAVAAQPDTAPEASETAVIPDSLLGAVDRAAAEMGDSDADSDDDTRFQFILRRPPPPPASPPPPPPRD</sequence>
<protein>
    <submittedName>
        <fullName evidence="2">Uncharacterized protein</fullName>
    </submittedName>
</protein>
<dbReference type="AlphaFoldDB" id="A0AAQ3UUN1"/>
<dbReference type="EMBL" id="CP144754">
    <property type="protein sequence ID" value="WVZ96772.1"/>
    <property type="molecule type" value="Genomic_DNA"/>
</dbReference>
<evidence type="ECO:0000313" key="2">
    <source>
        <dbReference type="EMBL" id="WVZ96772.1"/>
    </source>
</evidence>
<evidence type="ECO:0000256" key="1">
    <source>
        <dbReference type="SAM" id="MobiDB-lite"/>
    </source>
</evidence>
<reference evidence="2 3" key="1">
    <citation type="submission" date="2024-02" db="EMBL/GenBank/DDBJ databases">
        <title>High-quality chromosome-scale genome assembly of Pensacola bahiagrass (Paspalum notatum Flugge var. saurae).</title>
        <authorList>
            <person name="Vega J.M."/>
            <person name="Podio M."/>
            <person name="Orjuela J."/>
            <person name="Siena L.A."/>
            <person name="Pessino S.C."/>
            <person name="Combes M.C."/>
            <person name="Mariac C."/>
            <person name="Albertini E."/>
            <person name="Pupilli F."/>
            <person name="Ortiz J.P.A."/>
            <person name="Leblanc O."/>
        </authorList>
    </citation>
    <scope>NUCLEOTIDE SEQUENCE [LARGE SCALE GENOMIC DNA]</scope>
    <source>
        <strain evidence="2">R1</strain>
        <tissue evidence="2">Leaf</tissue>
    </source>
</reference>
<gene>
    <name evidence="2" type="ORF">U9M48_042371</name>
</gene>
<feature type="compositionally biased region" description="Pro residues" evidence="1">
    <location>
        <begin position="142"/>
        <end position="157"/>
    </location>
</feature>